<comment type="caution">
    <text evidence="2">The sequence shown here is derived from an EMBL/GenBank/DDBJ whole genome shotgun (WGS) entry which is preliminary data.</text>
</comment>
<sequence>MMPDADLKRLAATIRRILKARQMTYAMLAEQLNLSVPTIKRLLSTGQMTLVRLAEISNVLGMTLSELVRESEENPLIEQLTENQEEALVNTPKLLLVAVCVMNHWKFEEILTYYRLTESECVLLLSQLAKLQLIDWLPGNRIRLKIARTFRWRENGPIYRFFREEGERAFLKGQFNDELSPYVFLNGMLTADARREFIRKVHQLQQDFAVLHQQSLHAPLSHRHGVGVLFASRAWELDAFAALRKDK</sequence>
<dbReference type="SMART" id="SM00530">
    <property type="entry name" value="HTH_XRE"/>
    <property type="match status" value="1"/>
</dbReference>
<gene>
    <name evidence="2" type="ORF">LIN78_00315</name>
</gene>
<accession>A0ABS8D2X3</accession>
<dbReference type="InterPro" id="IPR001387">
    <property type="entry name" value="Cro/C1-type_HTH"/>
</dbReference>
<dbReference type="CDD" id="cd00093">
    <property type="entry name" value="HTH_XRE"/>
    <property type="match status" value="1"/>
</dbReference>
<proteinExistence type="predicted"/>
<dbReference type="EMBL" id="JAJBZT010000001">
    <property type="protein sequence ID" value="MCB6181998.1"/>
    <property type="molecule type" value="Genomic_DNA"/>
</dbReference>
<protein>
    <submittedName>
        <fullName evidence="2">Helix-turn-helix transcriptional regulator</fullName>
    </submittedName>
</protein>
<dbReference type="InterPro" id="IPR010982">
    <property type="entry name" value="Lambda_DNA-bd_dom_sf"/>
</dbReference>
<dbReference type="PROSITE" id="PS50943">
    <property type="entry name" value="HTH_CROC1"/>
    <property type="match status" value="1"/>
</dbReference>
<name>A0ABS8D2X3_9NEIS</name>
<organism evidence="2 3">
    <name type="scientific">Leeia speluncae</name>
    <dbReference type="NCBI Taxonomy" id="2884804"/>
    <lineage>
        <taxon>Bacteria</taxon>
        <taxon>Pseudomonadati</taxon>
        <taxon>Pseudomonadota</taxon>
        <taxon>Betaproteobacteria</taxon>
        <taxon>Neisseriales</taxon>
        <taxon>Leeiaceae</taxon>
        <taxon>Leeia</taxon>
    </lineage>
</organism>
<dbReference type="SUPFAM" id="SSF47413">
    <property type="entry name" value="lambda repressor-like DNA-binding domains"/>
    <property type="match status" value="1"/>
</dbReference>
<evidence type="ECO:0000259" key="1">
    <source>
        <dbReference type="PROSITE" id="PS50943"/>
    </source>
</evidence>
<keyword evidence="3" id="KW-1185">Reference proteome</keyword>
<feature type="domain" description="HTH cro/C1-type" evidence="1">
    <location>
        <begin position="14"/>
        <end position="67"/>
    </location>
</feature>
<dbReference type="Pfam" id="PF13443">
    <property type="entry name" value="HTH_26"/>
    <property type="match status" value="1"/>
</dbReference>
<evidence type="ECO:0000313" key="3">
    <source>
        <dbReference type="Proteomes" id="UP001165395"/>
    </source>
</evidence>
<dbReference type="RefSeq" id="WP_227177345.1">
    <property type="nucleotide sequence ID" value="NZ_JAJBZT010000001.1"/>
</dbReference>
<dbReference type="Proteomes" id="UP001165395">
    <property type="component" value="Unassembled WGS sequence"/>
</dbReference>
<evidence type="ECO:0000313" key="2">
    <source>
        <dbReference type="EMBL" id="MCB6181998.1"/>
    </source>
</evidence>
<reference evidence="2" key="1">
    <citation type="submission" date="2021-10" db="EMBL/GenBank/DDBJ databases">
        <title>The complete genome sequence of Leeia sp. TBRC 13508.</title>
        <authorList>
            <person name="Charoenyingcharoen P."/>
            <person name="Yukphan P."/>
        </authorList>
    </citation>
    <scope>NUCLEOTIDE SEQUENCE</scope>
    <source>
        <strain evidence="2">TBRC 13508</strain>
    </source>
</reference>
<dbReference type="Gene3D" id="1.10.260.40">
    <property type="entry name" value="lambda repressor-like DNA-binding domains"/>
    <property type="match status" value="1"/>
</dbReference>